<evidence type="ECO:0000256" key="4">
    <source>
        <dbReference type="ARBA" id="ARBA00013122"/>
    </source>
</evidence>
<dbReference type="Pfam" id="PF04969">
    <property type="entry name" value="CS"/>
    <property type="match status" value="1"/>
</dbReference>
<dbReference type="GO" id="GO:0030497">
    <property type="term" value="P:fatty acid elongation"/>
    <property type="evidence" value="ECO:0007669"/>
    <property type="project" value="TreeGrafter"/>
</dbReference>
<comment type="similarity">
    <text evidence="15">Belongs to the p23/wos2 family.</text>
</comment>
<comment type="function">
    <text evidence="16">Catalyzes the third of the four reactions of the long-chain fatty acids elongation cycle. This endoplasmic reticulum-bound enzymatic process, allows the addition of two carbons to the chain of long- and very long-chain fatty acids/VLCFAs per cycle. This enzyme catalyzes the dehydration of the 3-hydroxyacyl-CoA intermediate into trans-2,3-enoyl-CoA, within each cycle of fatty acid elongation. Thereby, it participates to the production of VLCFAs of different chain lengths that are involved in multiple biological processes as precursors of membrane lipids and lipid mediators.</text>
</comment>
<keyword evidence="14 16" id="KW-0456">Lyase</keyword>
<gene>
    <name evidence="18" type="ORF">GWI33_018011</name>
</gene>
<keyword evidence="8 16" id="KW-0276">Fatty acid metabolism</keyword>
<keyword evidence="5 16" id="KW-0444">Lipid biosynthesis</keyword>
<evidence type="ECO:0000256" key="2">
    <source>
        <dbReference type="ARBA" id="ARBA00005194"/>
    </source>
</evidence>
<comment type="catalytic activity">
    <reaction evidence="16">
        <text>a very-long-chain (3R)-3-hydroxyacyl-CoA = a very-long-chain (2E)-enoyl-CoA + H2O</text>
        <dbReference type="Rhea" id="RHEA:45812"/>
        <dbReference type="ChEBI" id="CHEBI:15377"/>
        <dbReference type="ChEBI" id="CHEBI:83728"/>
        <dbReference type="ChEBI" id="CHEBI:85440"/>
        <dbReference type="EC" id="4.2.1.134"/>
    </reaction>
</comment>
<dbReference type="Gene3D" id="2.60.40.790">
    <property type="match status" value="1"/>
</dbReference>
<feature type="transmembrane region" description="Helical" evidence="16">
    <location>
        <begin position="334"/>
        <end position="354"/>
    </location>
</feature>
<evidence type="ECO:0000256" key="8">
    <source>
        <dbReference type="ARBA" id="ARBA00022832"/>
    </source>
</evidence>
<dbReference type="EMBL" id="JAACXV010014293">
    <property type="protein sequence ID" value="KAF7268909.1"/>
    <property type="molecule type" value="Genomic_DNA"/>
</dbReference>
<dbReference type="AlphaFoldDB" id="A0A834HX47"/>
<feature type="domain" description="CS" evidence="17">
    <location>
        <begin position="2"/>
        <end position="92"/>
    </location>
</feature>
<evidence type="ECO:0000256" key="11">
    <source>
        <dbReference type="ARBA" id="ARBA00023098"/>
    </source>
</evidence>
<keyword evidence="12 16" id="KW-0472">Membrane</keyword>
<evidence type="ECO:0000256" key="5">
    <source>
        <dbReference type="ARBA" id="ARBA00022516"/>
    </source>
</evidence>
<evidence type="ECO:0000256" key="7">
    <source>
        <dbReference type="ARBA" id="ARBA00022824"/>
    </source>
</evidence>
<comment type="caution">
    <text evidence="18">The sequence shown here is derived from an EMBL/GenBank/DDBJ whole genome shotgun (WGS) entry which is preliminary data.</text>
</comment>
<evidence type="ECO:0000313" key="18">
    <source>
        <dbReference type="EMBL" id="KAF7268909.1"/>
    </source>
</evidence>
<dbReference type="GO" id="GO:0042761">
    <property type="term" value="P:very long-chain fatty acid biosynthetic process"/>
    <property type="evidence" value="ECO:0007669"/>
    <property type="project" value="TreeGrafter"/>
</dbReference>
<evidence type="ECO:0000256" key="6">
    <source>
        <dbReference type="ARBA" id="ARBA00022692"/>
    </source>
</evidence>
<dbReference type="Proteomes" id="UP000625711">
    <property type="component" value="Unassembled WGS sequence"/>
</dbReference>
<proteinExistence type="inferred from homology"/>
<dbReference type="FunFam" id="2.60.40.790:FF:000013">
    <property type="entry name" value="Very-long-chain (3R)-3-hydroxyacyl-CoA dehydratase"/>
    <property type="match status" value="1"/>
</dbReference>
<evidence type="ECO:0000256" key="15">
    <source>
        <dbReference type="ARBA" id="ARBA00025733"/>
    </source>
</evidence>
<sequence>MSSSPFVYWAQSENCIFLKIDLKDVKEPNINIEQKSIKFQGVGTGAQGSRDYSFCLNFYDDIDKDEQSIKVKDHSIDVKLVKKNPLWWPRLIPTPQKPLWLKTDFDRWQSEDDLEDKVNDIRMDYPDIYESLQKNELGYLKEEFKKVYLLFYNVLMLFGFIYVFVVMTLVYIKSEFKESPVFTEIYPSVGQTMCILHLFQCLEIMHPIFGYVKGSLLFPAMQIGGRLLILFGCLEFEPRLQKMPVVAYLFFTWTSVELLRYSYYIVNLTDNRRALMKKILLPPLQWLRYSAWIILYPVGFTCEIVIIFRNVMYLQNNPRWYIAMPNKYNFTFDYFTYLRIHMLLFMIPGMYALLNHMYNMRRKKIGGYHKGKVL</sequence>
<name>A0A834HX47_RHYFE</name>
<dbReference type="InterPro" id="IPR007482">
    <property type="entry name" value="Tyr_Pase-like_PTPLA"/>
</dbReference>
<keyword evidence="11 16" id="KW-0443">Lipid metabolism</keyword>
<dbReference type="Pfam" id="PF04387">
    <property type="entry name" value="PTPLA"/>
    <property type="match status" value="1"/>
</dbReference>
<dbReference type="InterPro" id="IPR007052">
    <property type="entry name" value="CS_dom"/>
</dbReference>
<evidence type="ECO:0000313" key="19">
    <source>
        <dbReference type="Proteomes" id="UP000625711"/>
    </source>
</evidence>
<keyword evidence="10" id="KW-0175">Coiled coil</keyword>
<feature type="transmembrane region" description="Helical" evidence="16">
    <location>
        <begin position="149"/>
        <end position="172"/>
    </location>
</feature>
<reference evidence="18" key="1">
    <citation type="submission" date="2020-08" db="EMBL/GenBank/DDBJ databases">
        <title>Genome sequencing and assembly of the red palm weevil Rhynchophorus ferrugineus.</title>
        <authorList>
            <person name="Dias G.B."/>
            <person name="Bergman C.M."/>
            <person name="Manee M."/>
        </authorList>
    </citation>
    <scope>NUCLEOTIDE SEQUENCE</scope>
    <source>
        <strain evidence="18">AA-2017</strain>
        <tissue evidence="18">Whole larva</tissue>
    </source>
</reference>
<comment type="similarity">
    <text evidence="3 16">Belongs to the very long-chain fatty acids dehydratase HACD family.</text>
</comment>
<keyword evidence="19" id="KW-1185">Reference proteome</keyword>
<evidence type="ECO:0000256" key="13">
    <source>
        <dbReference type="ARBA" id="ARBA00023160"/>
    </source>
</evidence>
<accession>A0A834HX47</accession>
<keyword evidence="7 16" id="KW-0256">Endoplasmic reticulum</keyword>
<evidence type="ECO:0000256" key="16">
    <source>
        <dbReference type="RuleBase" id="RU363109"/>
    </source>
</evidence>
<dbReference type="InterPro" id="IPR008978">
    <property type="entry name" value="HSP20-like_chaperone"/>
</dbReference>
<feature type="transmembrane region" description="Helical" evidence="16">
    <location>
        <begin position="286"/>
        <end position="308"/>
    </location>
</feature>
<keyword evidence="13 16" id="KW-0275">Fatty acid biosynthesis</keyword>
<dbReference type="OrthoDB" id="2157530at2759"/>
<feature type="transmembrane region" description="Helical" evidence="16">
    <location>
        <begin position="245"/>
        <end position="266"/>
    </location>
</feature>
<evidence type="ECO:0000256" key="9">
    <source>
        <dbReference type="ARBA" id="ARBA00022989"/>
    </source>
</evidence>
<dbReference type="PANTHER" id="PTHR11035:SF35">
    <property type="entry name" value="VERY-LONG-CHAIN (3R)-3-HYDROXYACYL-COA DEHYDRATASE"/>
    <property type="match status" value="1"/>
</dbReference>
<comment type="pathway">
    <text evidence="2 16">Lipid metabolism; fatty acid biosynthesis.</text>
</comment>
<dbReference type="CDD" id="cd06465">
    <property type="entry name" value="p23_hB-ind1_like"/>
    <property type="match status" value="1"/>
</dbReference>
<evidence type="ECO:0000256" key="1">
    <source>
        <dbReference type="ARBA" id="ARBA00004477"/>
    </source>
</evidence>
<dbReference type="GO" id="GO:0030148">
    <property type="term" value="P:sphingolipid biosynthetic process"/>
    <property type="evidence" value="ECO:0007669"/>
    <property type="project" value="TreeGrafter"/>
</dbReference>
<organism evidence="18 19">
    <name type="scientific">Rhynchophorus ferrugineus</name>
    <name type="common">Red palm weevil</name>
    <name type="synonym">Curculio ferrugineus</name>
    <dbReference type="NCBI Taxonomy" id="354439"/>
    <lineage>
        <taxon>Eukaryota</taxon>
        <taxon>Metazoa</taxon>
        <taxon>Ecdysozoa</taxon>
        <taxon>Arthropoda</taxon>
        <taxon>Hexapoda</taxon>
        <taxon>Insecta</taxon>
        <taxon>Pterygota</taxon>
        <taxon>Neoptera</taxon>
        <taxon>Endopterygota</taxon>
        <taxon>Coleoptera</taxon>
        <taxon>Polyphaga</taxon>
        <taxon>Cucujiformia</taxon>
        <taxon>Curculionidae</taxon>
        <taxon>Dryophthorinae</taxon>
        <taxon>Rhynchophorus</taxon>
    </lineage>
</organism>
<dbReference type="EC" id="4.2.1.134" evidence="4 16"/>
<comment type="caution">
    <text evidence="16">Lacks conserved residue(s) required for the propagation of feature annotation.</text>
</comment>
<keyword evidence="6 16" id="KW-0812">Transmembrane</keyword>
<evidence type="ECO:0000256" key="10">
    <source>
        <dbReference type="ARBA" id="ARBA00023054"/>
    </source>
</evidence>
<dbReference type="SUPFAM" id="SSF49764">
    <property type="entry name" value="HSP20-like chaperones"/>
    <property type="match status" value="1"/>
</dbReference>
<evidence type="ECO:0000256" key="12">
    <source>
        <dbReference type="ARBA" id="ARBA00023136"/>
    </source>
</evidence>
<dbReference type="GO" id="GO:0102158">
    <property type="term" value="F:very-long-chain (3R)-3-hydroxyacyl-CoA dehydratase activity"/>
    <property type="evidence" value="ECO:0007669"/>
    <property type="project" value="UniProtKB-EC"/>
</dbReference>
<comment type="subcellular location">
    <subcellularLocation>
        <location evidence="1 16">Endoplasmic reticulum membrane</location>
        <topology evidence="1 16">Multi-pass membrane protein</topology>
    </subcellularLocation>
</comment>
<keyword evidence="9 16" id="KW-1133">Transmembrane helix</keyword>
<protein>
    <recommendedName>
        <fullName evidence="4 16">Very-long-chain (3R)-3-hydroxyacyl-CoA dehydratase</fullName>
        <ecNumber evidence="4 16">4.2.1.134</ecNumber>
    </recommendedName>
</protein>
<evidence type="ECO:0000259" key="17">
    <source>
        <dbReference type="PROSITE" id="PS51203"/>
    </source>
</evidence>
<evidence type="ECO:0000256" key="3">
    <source>
        <dbReference type="ARBA" id="ARBA00007811"/>
    </source>
</evidence>
<dbReference type="GO" id="GO:0005789">
    <property type="term" value="C:endoplasmic reticulum membrane"/>
    <property type="evidence" value="ECO:0007669"/>
    <property type="project" value="UniProtKB-SubCell"/>
</dbReference>
<dbReference type="PANTHER" id="PTHR11035">
    <property type="entry name" value="VERY-LONG-CHAIN (3R)-3-HYDROXYACYL-COA DEHYDRATASE"/>
    <property type="match status" value="1"/>
</dbReference>
<dbReference type="PROSITE" id="PS51203">
    <property type="entry name" value="CS"/>
    <property type="match status" value="1"/>
</dbReference>
<dbReference type="UniPathway" id="UPA00094"/>
<evidence type="ECO:0000256" key="14">
    <source>
        <dbReference type="ARBA" id="ARBA00023239"/>
    </source>
</evidence>